<proteinExistence type="predicted"/>
<feature type="non-terminal residue" evidence="1">
    <location>
        <position position="74"/>
    </location>
</feature>
<comment type="caution">
    <text evidence="1">The sequence shown here is derived from an EMBL/GenBank/DDBJ whole genome shotgun (WGS) entry which is preliminary data.</text>
</comment>
<protein>
    <submittedName>
        <fullName evidence="1">Uncharacterized protein</fullName>
    </submittedName>
</protein>
<name>A0ABD0M2M8_9CAEN</name>
<sequence length="74" mass="7685">VSASQSMSAKLASRLAMHAGSCTVWSMASSLTVRCPRIKPSEGEMTLSTPSSARPEAASTCHVPFSLTSSLLLS</sequence>
<evidence type="ECO:0000313" key="2">
    <source>
        <dbReference type="Proteomes" id="UP001519460"/>
    </source>
</evidence>
<keyword evidence="2" id="KW-1185">Reference proteome</keyword>
<evidence type="ECO:0000313" key="1">
    <source>
        <dbReference type="EMBL" id="KAK7506165.1"/>
    </source>
</evidence>
<dbReference type="AlphaFoldDB" id="A0ABD0M2M8"/>
<accession>A0ABD0M2M8</accession>
<gene>
    <name evidence="1" type="ORF">BaRGS_00002277</name>
</gene>
<organism evidence="1 2">
    <name type="scientific">Batillaria attramentaria</name>
    <dbReference type="NCBI Taxonomy" id="370345"/>
    <lineage>
        <taxon>Eukaryota</taxon>
        <taxon>Metazoa</taxon>
        <taxon>Spiralia</taxon>
        <taxon>Lophotrochozoa</taxon>
        <taxon>Mollusca</taxon>
        <taxon>Gastropoda</taxon>
        <taxon>Caenogastropoda</taxon>
        <taxon>Sorbeoconcha</taxon>
        <taxon>Cerithioidea</taxon>
        <taxon>Batillariidae</taxon>
        <taxon>Batillaria</taxon>
    </lineage>
</organism>
<dbReference type="EMBL" id="JACVVK020000007">
    <property type="protein sequence ID" value="KAK7506165.1"/>
    <property type="molecule type" value="Genomic_DNA"/>
</dbReference>
<feature type="non-terminal residue" evidence="1">
    <location>
        <position position="1"/>
    </location>
</feature>
<reference evidence="1 2" key="1">
    <citation type="journal article" date="2023" name="Sci. Data">
        <title>Genome assembly of the Korean intertidal mud-creeper Batillaria attramentaria.</title>
        <authorList>
            <person name="Patra A.K."/>
            <person name="Ho P.T."/>
            <person name="Jun S."/>
            <person name="Lee S.J."/>
            <person name="Kim Y."/>
            <person name="Won Y.J."/>
        </authorList>
    </citation>
    <scope>NUCLEOTIDE SEQUENCE [LARGE SCALE GENOMIC DNA]</scope>
    <source>
        <strain evidence="1">Wonlab-2016</strain>
    </source>
</reference>
<dbReference type="Proteomes" id="UP001519460">
    <property type="component" value="Unassembled WGS sequence"/>
</dbReference>